<dbReference type="AlphaFoldDB" id="A0A4Z2G8F0"/>
<gene>
    <name evidence="3" type="ORF">EYF80_039970</name>
</gene>
<feature type="signal peptide" evidence="2">
    <location>
        <begin position="1"/>
        <end position="21"/>
    </location>
</feature>
<dbReference type="Proteomes" id="UP000314294">
    <property type="component" value="Unassembled WGS sequence"/>
</dbReference>
<evidence type="ECO:0000256" key="1">
    <source>
        <dbReference type="SAM" id="MobiDB-lite"/>
    </source>
</evidence>
<accession>A0A4Z2G8F0</accession>
<reference evidence="3 4" key="1">
    <citation type="submission" date="2019-03" db="EMBL/GenBank/DDBJ databases">
        <title>First draft genome of Liparis tanakae, snailfish: a comprehensive survey of snailfish specific genes.</title>
        <authorList>
            <person name="Kim W."/>
            <person name="Song I."/>
            <person name="Jeong J.-H."/>
            <person name="Kim D."/>
            <person name="Kim S."/>
            <person name="Ryu S."/>
            <person name="Song J.Y."/>
            <person name="Lee S.K."/>
        </authorList>
    </citation>
    <scope>NUCLEOTIDE SEQUENCE [LARGE SCALE GENOMIC DNA]</scope>
    <source>
        <tissue evidence="3">Muscle</tissue>
    </source>
</reference>
<evidence type="ECO:0000256" key="2">
    <source>
        <dbReference type="SAM" id="SignalP"/>
    </source>
</evidence>
<proteinExistence type="predicted"/>
<sequence length="402" mass="43130">MGESQLLRVSLWYVCLLSVCSRRLSRDDDSELQLMVSLELDVLLTLSLSPSEKSDSDLLCRLAEPLMARWPSSWRLRRRGGASSPSRDDVRGGPWEMCLGLAWDDVTTWPCGSYGGGRLTEPPPRSDRSLSSAELSLGGSMVSSGRWSIRRRCSWHSREGVLRQLVSSWEESTDRNRTSDSVLDGRSPDLDGATEGDMSSSSMNRPPEASGSGPSSPWRLRQFSASSIDSASDFTCLEKASSSSVMASVRSPCGAGRDAALACWRTSISPHSDCTTAPSSVMDTCRPSKASGSSAATWEYLFVLQVSGELVALGERARPLDGLLLRLLPEDGLRVLELGPTGPLRTRLDPVAVERAVEAVRTDGRAVGHGARAEAGSAVQGRAALIGPSVAFHTATRSEGDA</sequence>
<name>A0A4Z2G8F0_9TELE</name>
<dbReference type="EMBL" id="SRLO01000640">
    <property type="protein sequence ID" value="TNN49816.1"/>
    <property type="molecule type" value="Genomic_DNA"/>
</dbReference>
<comment type="caution">
    <text evidence="3">The sequence shown here is derived from an EMBL/GenBank/DDBJ whole genome shotgun (WGS) entry which is preliminary data.</text>
</comment>
<evidence type="ECO:0000313" key="4">
    <source>
        <dbReference type="Proteomes" id="UP000314294"/>
    </source>
</evidence>
<evidence type="ECO:0000313" key="3">
    <source>
        <dbReference type="EMBL" id="TNN49816.1"/>
    </source>
</evidence>
<feature type="chain" id="PRO_5021363547" description="Secreted protein" evidence="2">
    <location>
        <begin position="22"/>
        <end position="402"/>
    </location>
</feature>
<feature type="region of interest" description="Disordered" evidence="1">
    <location>
        <begin position="169"/>
        <end position="218"/>
    </location>
</feature>
<protein>
    <recommendedName>
        <fullName evidence="5">Secreted protein</fullName>
    </recommendedName>
</protein>
<keyword evidence="2" id="KW-0732">Signal</keyword>
<evidence type="ECO:0008006" key="5">
    <source>
        <dbReference type="Google" id="ProtNLM"/>
    </source>
</evidence>
<organism evidence="3 4">
    <name type="scientific">Liparis tanakae</name>
    <name type="common">Tanaka's snailfish</name>
    <dbReference type="NCBI Taxonomy" id="230148"/>
    <lineage>
        <taxon>Eukaryota</taxon>
        <taxon>Metazoa</taxon>
        <taxon>Chordata</taxon>
        <taxon>Craniata</taxon>
        <taxon>Vertebrata</taxon>
        <taxon>Euteleostomi</taxon>
        <taxon>Actinopterygii</taxon>
        <taxon>Neopterygii</taxon>
        <taxon>Teleostei</taxon>
        <taxon>Neoteleostei</taxon>
        <taxon>Acanthomorphata</taxon>
        <taxon>Eupercaria</taxon>
        <taxon>Perciformes</taxon>
        <taxon>Cottioidei</taxon>
        <taxon>Cottales</taxon>
        <taxon>Liparidae</taxon>
        <taxon>Liparis</taxon>
    </lineage>
</organism>
<keyword evidence="4" id="KW-1185">Reference proteome</keyword>
<feature type="compositionally biased region" description="Low complexity" evidence="1">
    <location>
        <begin position="206"/>
        <end position="218"/>
    </location>
</feature>